<evidence type="ECO:0000256" key="3">
    <source>
        <dbReference type="ARBA" id="ARBA00008894"/>
    </source>
</evidence>
<keyword evidence="5" id="KW-0433">Leucine-rich repeat</keyword>
<evidence type="ECO:0000256" key="4">
    <source>
        <dbReference type="ARBA" id="ARBA00022490"/>
    </source>
</evidence>
<evidence type="ECO:0000256" key="9">
    <source>
        <dbReference type="ARBA" id="ARBA00022821"/>
    </source>
</evidence>
<dbReference type="InterPro" id="IPR055414">
    <property type="entry name" value="LRR_R13L4/SHOC2-like"/>
</dbReference>
<dbReference type="GeneID" id="140021373"/>
<proteinExistence type="inferred from homology"/>
<comment type="similarity">
    <text evidence="3">Belongs to the disease resistance NB-LRR family.</text>
</comment>
<accession>A0ABM4W8X1</accession>
<evidence type="ECO:0000256" key="8">
    <source>
        <dbReference type="ARBA" id="ARBA00022741"/>
    </source>
</evidence>
<evidence type="ECO:0000256" key="6">
    <source>
        <dbReference type="ARBA" id="ARBA00022667"/>
    </source>
</evidence>
<dbReference type="Gene3D" id="1.10.8.430">
    <property type="entry name" value="Helical domain of apoptotic protease-activating factors"/>
    <property type="match status" value="1"/>
</dbReference>
<dbReference type="PANTHER" id="PTHR23155:SF1152">
    <property type="entry name" value="AAA+ ATPASE DOMAIN-CONTAINING PROTEIN"/>
    <property type="match status" value="1"/>
</dbReference>
<dbReference type="Gene3D" id="3.80.10.10">
    <property type="entry name" value="Ribonuclease Inhibitor"/>
    <property type="match status" value="1"/>
</dbReference>
<dbReference type="InterPro" id="IPR058922">
    <property type="entry name" value="WHD_DRP"/>
</dbReference>
<evidence type="ECO:0000256" key="7">
    <source>
        <dbReference type="ARBA" id="ARBA00022737"/>
    </source>
</evidence>
<dbReference type="InterPro" id="IPR002182">
    <property type="entry name" value="NB-ARC"/>
</dbReference>
<evidence type="ECO:0000259" key="12">
    <source>
        <dbReference type="Pfam" id="PF23559"/>
    </source>
</evidence>
<organism evidence="14 15">
    <name type="scientific">Coffea arabica</name>
    <name type="common">Arabian coffee</name>
    <dbReference type="NCBI Taxonomy" id="13443"/>
    <lineage>
        <taxon>Eukaryota</taxon>
        <taxon>Viridiplantae</taxon>
        <taxon>Streptophyta</taxon>
        <taxon>Embryophyta</taxon>
        <taxon>Tracheophyta</taxon>
        <taxon>Spermatophyta</taxon>
        <taxon>Magnoliopsida</taxon>
        <taxon>eudicotyledons</taxon>
        <taxon>Gunneridae</taxon>
        <taxon>Pentapetalae</taxon>
        <taxon>asterids</taxon>
        <taxon>lamiids</taxon>
        <taxon>Gentianales</taxon>
        <taxon>Rubiaceae</taxon>
        <taxon>Ixoroideae</taxon>
        <taxon>Gardenieae complex</taxon>
        <taxon>Bertiereae - Coffeeae clade</taxon>
        <taxon>Coffeeae</taxon>
        <taxon>Coffea</taxon>
    </lineage>
</organism>
<comment type="subcellular location">
    <subcellularLocation>
        <location evidence="2">Cytoplasm</location>
    </subcellularLocation>
</comment>
<evidence type="ECO:0000313" key="14">
    <source>
        <dbReference type="Proteomes" id="UP001652660"/>
    </source>
</evidence>
<keyword evidence="10" id="KW-0067">ATP-binding</keyword>
<evidence type="ECO:0000256" key="5">
    <source>
        <dbReference type="ARBA" id="ARBA00022614"/>
    </source>
</evidence>
<dbReference type="SUPFAM" id="SSF52058">
    <property type="entry name" value="L domain-like"/>
    <property type="match status" value="1"/>
</dbReference>
<dbReference type="RefSeq" id="XP_071928234.1">
    <property type="nucleotide sequence ID" value="XM_072072133.1"/>
</dbReference>
<dbReference type="PANTHER" id="PTHR23155">
    <property type="entry name" value="DISEASE RESISTANCE PROTEIN RP"/>
    <property type="match status" value="1"/>
</dbReference>
<feature type="domain" description="Disease resistance R13L4/SHOC-2-like LRR" evidence="13">
    <location>
        <begin position="323"/>
        <end position="431"/>
    </location>
</feature>
<dbReference type="Pfam" id="PF00931">
    <property type="entry name" value="NB-ARC"/>
    <property type="match status" value="1"/>
</dbReference>
<evidence type="ECO:0000256" key="2">
    <source>
        <dbReference type="ARBA" id="ARBA00004496"/>
    </source>
</evidence>
<sequence>MSNEDLEEQLRRCLLKQRYLVVMDDIWDIKAWNVVKQSLPDDGNRSRIIFTTQNHHLISDDQGSSKTYLLSPLIEEKPWEFLQEKIFHKDACPQELLEIGKRIVEHCEGLPLAITVIAGLLAKEKKNVGWWKQVEASLSSDSTTKGYMGAIELSYKHLMDYLKPCFLYFGAFRKGEVIGARKLTLLWNAEGFVNRNQRSCFEVVAKEYLKELNDRSLVIVSERRFNGGIKACRLHDLLHKFCSKKAKDEKFLHVLERSEDSDHILNPVKHDQYQLCIHAESTASGSLKPACQRVSSLLFFRKRDGYFYDDDDSYASNFSTDFLESCKLIKVLDLKSVYLHSGFPKEIVSMVHLRYVSIGGSFTEVPASIANLWNLETFVVARGNMEKLLRRFRRLRKLRCVIVESKKCRRKGIQFPALASLEDLESLKMSTNASHDQGFYSWMRIQFQAFNFPTKLKKLTLSKLGLPWTAISTIGELLDLEVLKLREGAFRGQRWDVGDDEFLELKFLELSNMDVVLWKASYKPFPKLEQLVIENCSELEEIPFSFGEIEGLKLIQLRRCSYDVEDSAQQILQEQRDSGNPEFDMFEVKTSVDPSNFMVVGFGHAVMALYAPSKMVIKIVSYSDKISSILYNLFVYIPFWDNCKPTLLWYYVTKKEKQEGVYVYNSNISHNWWYKGEAISMQIMQDCISLTLEDNEQLRAFLEP</sequence>
<feature type="domain" description="NB-ARC" evidence="11">
    <location>
        <begin position="3"/>
        <end position="91"/>
    </location>
</feature>
<keyword evidence="8" id="KW-0547">Nucleotide-binding</keyword>
<evidence type="ECO:0000259" key="13">
    <source>
        <dbReference type="Pfam" id="PF23598"/>
    </source>
</evidence>
<evidence type="ECO:0000259" key="11">
    <source>
        <dbReference type="Pfam" id="PF00931"/>
    </source>
</evidence>
<dbReference type="InterPro" id="IPR027417">
    <property type="entry name" value="P-loop_NTPase"/>
</dbReference>
<dbReference type="Gene3D" id="3.40.50.300">
    <property type="entry name" value="P-loop containing nucleotide triphosphate hydrolases"/>
    <property type="match status" value="1"/>
</dbReference>
<dbReference type="Pfam" id="PF23559">
    <property type="entry name" value="WHD_DRP"/>
    <property type="match status" value="1"/>
</dbReference>
<dbReference type="InterPro" id="IPR036388">
    <property type="entry name" value="WH-like_DNA-bd_sf"/>
</dbReference>
<dbReference type="Pfam" id="PF23598">
    <property type="entry name" value="LRR_14"/>
    <property type="match status" value="1"/>
</dbReference>
<evidence type="ECO:0000256" key="10">
    <source>
        <dbReference type="ARBA" id="ARBA00022840"/>
    </source>
</evidence>
<evidence type="ECO:0000313" key="15">
    <source>
        <dbReference type="RefSeq" id="XP_071928234.1"/>
    </source>
</evidence>
<comment type="function">
    <text evidence="1">Confers resistance to late blight (Phytophthora infestans) races carrying the avirulence gene Avr1. Resistance proteins guard the plant against pathogens that contain an appropriate avirulence protein via an indirect interaction with this avirulence protein. That triggers a defense system including the hypersensitive response, which restricts the pathogen growth.</text>
</comment>
<dbReference type="InterPro" id="IPR032675">
    <property type="entry name" value="LRR_dom_sf"/>
</dbReference>
<dbReference type="Gene3D" id="1.10.10.10">
    <property type="entry name" value="Winged helix-like DNA-binding domain superfamily/Winged helix DNA-binding domain"/>
    <property type="match status" value="1"/>
</dbReference>
<name>A0ABM4W8X1_COFAR</name>
<keyword evidence="4" id="KW-0963">Cytoplasm</keyword>
<dbReference type="InterPro" id="IPR044974">
    <property type="entry name" value="Disease_R_plants"/>
</dbReference>
<keyword evidence="7" id="KW-0677">Repeat</keyword>
<dbReference type="Proteomes" id="UP001652660">
    <property type="component" value="Chromosome 11e"/>
</dbReference>
<keyword evidence="9" id="KW-0611">Plant defense</keyword>
<evidence type="ECO:0000256" key="1">
    <source>
        <dbReference type="ARBA" id="ARBA00002074"/>
    </source>
</evidence>
<dbReference type="SUPFAM" id="SSF52540">
    <property type="entry name" value="P-loop containing nucleoside triphosphate hydrolases"/>
    <property type="match status" value="1"/>
</dbReference>
<dbReference type="PRINTS" id="PR00364">
    <property type="entry name" value="DISEASERSIST"/>
</dbReference>
<keyword evidence="14" id="KW-1185">Reference proteome</keyword>
<keyword evidence="6" id="KW-0381">Hypersensitive response</keyword>
<reference evidence="15" key="1">
    <citation type="submission" date="2025-08" db="UniProtKB">
        <authorList>
            <consortium name="RefSeq"/>
        </authorList>
    </citation>
    <scope>IDENTIFICATION</scope>
    <source>
        <tissue evidence="15">Leaves</tissue>
    </source>
</reference>
<feature type="domain" description="Disease resistance protein winged helix" evidence="12">
    <location>
        <begin position="172"/>
        <end position="241"/>
    </location>
</feature>
<gene>
    <name evidence="15" type="primary">LOC140021373</name>
</gene>
<dbReference type="InterPro" id="IPR042197">
    <property type="entry name" value="Apaf_helical"/>
</dbReference>
<protein>
    <submittedName>
        <fullName evidence="15">Late blight resistance protein homolog R1A-10</fullName>
    </submittedName>
</protein>